<dbReference type="CDD" id="cd02070">
    <property type="entry name" value="corrinoid_protein_B12-BD"/>
    <property type="match status" value="1"/>
</dbReference>
<organism evidence="6 7">
    <name type="scientific">Eubacterium barkeri</name>
    <name type="common">Clostridium barkeri</name>
    <dbReference type="NCBI Taxonomy" id="1528"/>
    <lineage>
        <taxon>Bacteria</taxon>
        <taxon>Bacillati</taxon>
        <taxon>Bacillota</taxon>
        <taxon>Clostridia</taxon>
        <taxon>Eubacteriales</taxon>
        <taxon>Eubacteriaceae</taxon>
        <taxon>Eubacterium</taxon>
    </lineage>
</organism>
<feature type="domain" description="B12-binding" evidence="4">
    <location>
        <begin position="86"/>
        <end position="206"/>
    </location>
</feature>
<dbReference type="Pfam" id="PF02310">
    <property type="entry name" value="B12-binding"/>
    <property type="match status" value="1"/>
</dbReference>
<dbReference type="RefSeq" id="WP_090242486.1">
    <property type="nucleotide sequence ID" value="NZ_FNOU01000001.1"/>
</dbReference>
<dbReference type="GO" id="GO:0008705">
    <property type="term" value="F:methionine synthase activity"/>
    <property type="evidence" value="ECO:0007669"/>
    <property type="project" value="TreeGrafter"/>
</dbReference>
<dbReference type="OrthoDB" id="9783599at2"/>
<dbReference type="GO" id="GO:0032259">
    <property type="term" value="P:methylation"/>
    <property type="evidence" value="ECO:0007669"/>
    <property type="project" value="UniProtKB-KW"/>
</dbReference>
<dbReference type="GO" id="GO:0046872">
    <property type="term" value="F:metal ion binding"/>
    <property type="evidence" value="ECO:0007669"/>
    <property type="project" value="UniProtKB-KW"/>
</dbReference>
<keyword evidence="3" id="KW-0170">Cobalt</keyword>
<proteinExistence type="inferred from homology"/>
<dbReference type="FunFam" id="3.40.50.280:FF:000003">
    <property type="entry name" value="Dimethylamine methyltransferase corrinoid protein"/>
    <property type="match status" value="1"/>
</dbReference>
<dbReference type="SUPFAM" id="SSF52242">
    <property type="entry name" value="Cobalamin (vitamin B12)-binding domain"/>
    <property type="match status" value="1"/>
</dbReference>
<evidence type="ECO:0000256" key="1">
    <source>
        <dbReference type="ARBA" id="ARBA00010854"/>
    </source>
</evidence>
<dbReference type="GO" id="GO:0046653">
    <property type="term" value="P:tetrahydrofolate metabolic process"/>
    <property type="evidence" value="ECO:0007669"/>
    <property type="project" value="TreeGrafter"/>
</dbReference>
<dbReference type="GO" id="GO:0031419">
    <property type="term" value="F:cobalamin binding"/>
    <property type="evidence" value="ECO:0007669"/>
    <property type="project" value="InterPro"/>
</dbReference>
<dbReference type="InterPro" id="IPR003759">
    <property type="entry name" value="Cbl-bd_cap"/>
</dbReference>
<evidence type="ECO:0000313" key="7">
    <source>
        <dbReference type="Proteomes" id="UP000199652"/>
    </source>
</evidence>
<dbReference type="Pfam" id="PF02607">
    <property type="entry name" value="B12-binding_2"/>
    <property type="match status" value="1"/>
</dbReference>
<dbReference type="SUPFAM" id="SSF47644">
    <property type="entry name" value="Methionine synthase domain"/>
    <property type="match status" value="1"/>
</dbReference>
<evidence type="ECO:0000256" key="3">
    <source>
        <dbReference type="ARBA" id="ARBA00023285"/>
    </source>
</evidence>
<name>A0A1H3ATZ5_EUBBA</name>
<evidence type="ECO:0000313" key="6">
    <source>
        <dbReference type="EMBL" id="SDX32898.1"/>
    </source>
</evidence>
<dbReference type="EMBL" id="FNOU01000001">
    <property type="protein sequence ID" value="SDX32898.1"/>
    <property type="molecule type" value="Genomic_DNA"/>
</dbReference>
<reference evidence="7" key="1">
    <citation type="submission" date="2016-10" db="EMBL/GenBank/DDBJ databases">
        <authorList>
            <person name="Varghese N."/>
            <person name="Submissions S."/>
        </authorList>
    </citation>
    <scope>NUCLEOTIDE SEQUENCE [LARGE SCALE GENOMIC DNA]</scope>
    <source>
        <strain evidence="7">VPI 5359</strain>
    </source>
</reference>
<feature type="domain" description="B12-binding N-terminal" evidence="5">
    <location>
        <begin position="1"/>
        <end position="87"/>
    </location>
</feature>
<dbReference type="AlphaFoldDB" id="A0A1H3ATZ5"/>
<comment type="similarity">
    <text evidence="1">Belongs to the methylamine corrinoid protein family.</text>
</comment>
<evidence type="ECO:0000256" key="2">
    <source>
        <dbReference type="ARBA" id="ARBA00022723"/>
    </source>
</evidence>
<dbReference type="STRING" id="1528.SAMN04488579_101172"/>
<keyword evidence="7" id="KW-1185">Reference proteome</keyword>
<dbReference type="PROSITE" id="PS51332">
    <property type="entry name" value="B12_BINDING"/>
    <property type="match status" value="1"/>
</dbReference>
<dbReference type="PANTHER" id="PTHR45833:SF1">
    <property type="entry name" value="METHIONINE SYNTHASE"/>
    <property type="match status" value="1"/>
</dbReference>
<keyword evidence="2" id="KW-0479">Metal-binding</keyword>
<sequence>MNVENIYDLVMEFEDEEIVEAVQDALAEGVDPQSILNDGLVAAMDEVGVLFSKGDLFVPEMLMAATAMKAGLEELKPVLGAGVAGKGTIVIGTVEKDLHDIGKNLVAMMMESSGFTVIDLGIDVPKEKFIEAAKENKADMICLSALLTTTMANMRDTVEAIKADGIAAKVMVGGAPVTEEFATEIHADAYANDAGGAVILARQFMA</sequence>
<accession>A0A1H3ATZ5</accession>
<dbReference type="InterPro" id="IPR006158">
    <property type="entry name" value="Cobalamin-bd"/>
</dbReference>
<evidence type="ECO:0000259" key="5">
    <source>
        <dbReference type="PROSITE" id="PS51337"/>
    </source>
</evidence>
<dbReference type="PROSITE" id="PS51337">
    <property type="entry name" value="B12_BINDING_NTER"/>
    <property type="match status" value="1"/>
</dbReference>
<gene>
    <name evidence="6" type="ORF">SAMN04488579_101172</name>
</gene>
<dbReference type="InterPro" id="IPR036724">
    <property type="entry name" value="Cobalamin-bd_sf"/>
</dbReference>
<dbReference type="SMART" id="SM01018">
    <property type="entry name" value="B12-binding_2"/>
    <property type="match status" value="1"/>
</dbReference>
<dbReference type="InterPro" id="IPR050554">
    <property type="entry name" value="Met_Synthase/Corrinoid"/>
</dbReference>
<dbReference type="InterPro" id="IPR036594">
    <property type="entry name" value="Meth_synthase_dom"/>
</dbReference>
<dbReference type="Gene3D" id="1.10.1240.10">
    <property type="entry name" value="Methionine synthase domain"/>
    <property type="match status" value="1"/>
</dbReference>
<keyword evidence="6" id="KW-0489">Methyltransferase</keyword>
<protein>
    <submittedName>
        <fullName evidence="6">Methyltransferase cognate corrinoid proteins</fullName>
    </submittedName>
</protein>
<dbReference type="Gene3D" id="3.40.50.280">
    <property type="entry name" value="Cobalamin-binding domain"/>
    <property type="match status" value="1"/>
</dbReference>
<dbReference type="PANTHER" id="PTHR45833">
    <property type="entry name" value="METHIONINE SYNTHASE"/>
    <property type="match status" value="1"/>
</dbReference>
<dbReference type="GO" id="GO:0005829">
    <property type="term" value="C:cytosol"/>
    <property type="evidence" value="ECO:0007669"/>
    <property type="project" value="TreeGrafter"/>
</dbReference>
<dbReference type="Proteomes" id="UP000199652">
    <property type="component" value="Unassembled WGS sequence"/>
</dbReference>
<evidence type="ECO:0000259" key="4">
    <source>
        <dbReference type="PROSITE" id="PS51332"/>
    </source>
</evidence>
<dbReference type="GO" id="GO:0050667">
    <property type="term" value="P:homocysteine metabolic process"/>
    <property type="evidence" value="ECO:0007669"/>
    <property type="project" value="TreeGrafter"/>
</dbReference>
<keyword evidence="6" id="KW-0808">Transferase</keyword>